<dbReference type="KEGG" id="mfa:Mfla_2396"/>
<protein>
    <recommendedName>
        <fullName evidence="2">Ice-binding protein C-terminal domain-containing protein</fullName>
    </recommendedName>
</protein>
<reference evidence="3 4" key="1">
    <citation type="submission" date="2006-03" db="EMBL/GenBank/DDBJ databases">
        <title>Complete sequence of Methylobacillus flagellatus KT.</title>
        <authorList>
            <consortium name="US DOE Joint Genome Institute"/>
            <person name="Copeland A."/>
            <person name="Lucas S."/>
            <person name="Lapidus A."/>
            <person name="Barry K."/>
            <person name="Detter J.C."/>
            <person name="Glavina del Rio T."/>
            <person name="Hammon N."/>
            <person name="Israni S."/>
            <person name="Dalin E."/>
            <person name="Tice H."/>
            <person name="Pitluck S."/>
            <person name="Brettin T."/>
            <person name="Bruce D."/>
            <person name="Han C."/>
            <person name="Tapia R."/>
            <person name="Saunders E."/>
            <person name="Gilna P."/>
            <person name="Schmutz J."/>
            <person name="Larimer F."/>
            <person name="Land M."/>
            <person name="Kyrpides N."/>
            <person name="Anderson I."/>
            <person name="Richardson P."/>
        </authorList>
    </citation>
    <scope>NUCLEOTIDE SEQUENCE [LARGE SCALE GENOMIC DNA]</scope>
    <source>
        <strain evidence="4">KT / ATCC 51484 / DSM 6875</strain>
    </source>
</reference>
<dbReference type="OrthoDB" id="8536439at2"/>
<evidence type="ECO:0000256" key="1">
    <source>
        <dbReference type="SAM" id="SignalP"/>
    </source>
</evidence>
<gene>
    <name evidence="3" type="ordered locus">Mfla_2396</name>
</gene>
<feature type="chain" id="PRO_5004189782" description="Ice-binding protein C-terminal domain-containing protein" evidence="1">
    <location>
        <begin position="23"/>
        <end position="166"/>
    </location>
</feature>
<dbReference type="SUPFAM" id="SSF117074">
    <property type="entry name" value="Hypothetical protein PA1324"/>
    <property type="match status" value="1"/>
</dbReference>
<dbReference type="Proteomes" id="UP000002440">
    <property type="component" value="Chromosome"/>
</dbReference>
<dbReference type="NCBIfam" id="TIGR02595">
    <property type="entry name" value="PEP_CTERM"/>
    <property type="match status" value="1"/>
</dbReference>
<accession>Q1GYM6</accession>
<sequence>MNILKSVLVPAAFLVAASSASAADVIDLGELNAGVNTYVDTVAVGAFSTNYTFSLADLSSANFSLTNVEHSNGGISVFNFSNLSYQLYDASNNWLAGAVAGGEFSFANLAAGDYYLTVSGIANGVAGGVYTGSITVAAVPEPSSVAMLLIGFAALGAVARRRNSKL</sequence>
<dbReference type="AlphaFoldDB" id="Q1GYM6"/>
<organism evidence="3 4">
    <name type="scientific">Methylobacillus flagellatus (strain ATCC 51484 / DSM 6875 / VKM B-1610 / KT)</name>
    <dbReference type="NCBI Taxonomy" id="265072"/>
    <lineage>
        <taxon>Bacteria</taxon>
        <taxon>Pseudomonadati</taxon>
        <taxon>Pseudomonadota</taxon>
        <taxon>Betaproteobacteria</taxon>
        <taxon>Nitrosomonadales</taxon>
        <taxon>Methylophilaceae</taxon>
        <taxon>Methylobacillus</taxon>
    </lineage>
</organism>
<dbReference type="Pfam" id="PF07589">
    <property type="entry name" value="PEP-CTERM"/>
    <property type="match status" value="1"/>
</dbReference>
<proteinExistence type="predicted"/>
<evidence type="ECO:0000313" key="4">
    <source>
        <dbReference type="Proteomes" id="UP000002440"/>
    </source>
</evidence>
<dbReference type="STRING" id="265072.Mfla_2396"/>
<dbReference type="EMBL" id="CP000284">
    <property type="protein sequence ID" value="ABE50661.1"/>
    <property type="molecule type" value="Genomic_DNA"/>
</dbReference>
<feature type="domain" description="Ice-binding protein C-terminal" evidence="2">
    <location>
        <begin position="138"/>
        <end position="162"/>
    </location>
</feature>
<dbReference type="NCBIfam" id="NF038126">
    <property type="entry name" value="PEP_CTERM_FxDxF"/>
    <property type="match status" value="1"/>
</dbReference>
<dbReference type="HOGENOM" id="CLU_1600774_0_0_4"/>
<evidence type="ECO:0000259" key="2">
    <source>
        <dbReference type="Pfam" id="PF07589"/>
    </source>
</evidence>
<dbReference type="RefSeq" id="WP_011480614.1">
    <property type="nucleotide sequence ID" value="NC_007947.1"/>
</dbReference>
<feature type="signal peptide" evidence="1">
    <location>
        <begin position="1"/>
        <end position="22"/>
    </location>
</feature>
<name>Q1GYM6_METFK</name>
<evidence type="ECO:0000313" key="3">
    <source>
        <dbReference type="EMBL" id="ABE50661.1"/>
    </source>
</evidence>
<keyword evidence="4" id="KW-1185">Reference proteome</keyword>
<dbReference type="InterPro" id="IPR013424">
    <property type="entry name" value="Ice-binding_C"/>
</dbReference>
<keyword evidence="1" id="KW-0732">Signal</keyword>
<dbReference type="Gene3D" id="2.60.120.380">
    <property type="match status" value="1"/>
</dbReference>